<dbReference type="AlphaFoldDB" id="A0A3Q9V0T6"/>
<evidence type="ECO:0000256" key="1">
    <source>
        <dbReference type="SAM" id="MobiDB-lite"/>
    </source>
</evidence>
<evidence type="ECO:0000313" key="2">
    <source>
        <dbReference type="EMBL" id="AZZ53751.1"/>
    </source>
</evidence>
<dbReference type="EMBL" id="CP028137">
    <property type="protein sequence ID" value="AZZ53751.1"/>
    <property type="molecule type" value="Genomic_DNA"/>
</dbReference>
<dbReference type="KEGG" id="rfs:C1I64_18050"/>
<sequence length="63" mass="6810">MSAHTSRSGDRIAAIETYADDAGWHNRIAGAAVPLTRHDSREEAERLGAEMARQRGGGHRVLA</sequence>
<feature type="region of interest" description="Disordered" evidence="1">
    <location>
        <begin position="36"/>
        <end position="63"/>
    </location>
</feature>
<dbReference type="Pfam" id="PF09954">
    <property type="entry name" value="DUF2188"/>
    <property type="match status" value="1"/>
</dbReference>
<protein>
    <recommendedName>
        <fullName evidence="4">DUF2188 domain-containing protein</fullName>
    </recommendedName>
</protein>
<dbReference type="InterPro" id="IPR018691">
    <property type="entry name" value="DUF2188"/>
</dbReference>
<feature type="compositionally biased region" description="Basic and acidic residues" evidence="1">
    <location>
        <begin position="36"/>
        <end position="48"/>
    </location>
</feature>
<dbReference type="Proteomes" id="UP000285317">
    <property type="component" value="Chromosome"/>
</dbReference>
<gene>
    <name evidence="2" type="ORF">C1I64_18050</name>
</gene>
<reference evidence="2 3" key="1">
    <citation type="submission" date="2018-03" db="EMBL/GenBank/DDBJ databases">
        <title>Bacteriophage NCPPB3778 and a type I-E CRISPR drive the evolution of the US Biological Select Agent, Rathayibacter toxicus.</title>
        <authorList>
            <person name="Davis E.W.II."/>
            <person name="Tabima J.F."/>
            <person name="Weisberg A.J."/>
            <person name="Dantas Lopes L."/>
            <person name="Wiseman M.S."/>
            <person name="Wiseman M.S."/>
            <person name="Pupko T."/>
            <person name="Belcher M.S."/>
            <person name="Sechler A.J."/>
            <person name="Tancos M.A."/>
            <person name="Schroeder B.K."/>
            <person name="Murray T.D."/>
            <person name="Luster D.G."/>
            <person name="Schneider W.L."/>
            <person name="Rogers E."/>
            <person name="Andreote F.D."/>
            <person name="Grunwald N.J."/>
            <person name="Putnam M.L."/>
            <person name="Chang J.H."/>
        </authorList>
    </citation>
    <scope>NUCLEOTIDE SEQUENCE [LARGE SCALE GENOMIC DNA]</scope>
    <source>
        <strain evidence="2 3">DSM 15932</strain>
    </source>
</reference>
<accession>A0A3Q9V0T6</accession>
<dbReference type="RefSeq" id="WP_123734642.1">
    <property type="nucleotide sequence ID" value="NZ_CP028137.1"/>
</dbReference>
<name>A0A3Q9V0T6_9MICO</name>
<evidence type="ECO:0008006" key="4">
    <source>
        <dbReference type="Google" id="ProtNLM"/>
    </source>
</evidence>
<organism evidence="2 3">
    <name type="scientific">Rathayibacter festucae DSM 15932</name>
    <dbReference type="NCBI Taxonomy" id="1328866"/>
    <lineage>
        <taxon>Bacteria</taxon>
        <taxon>Bacillati</taxon>
        <taxon>Actinomycetota</taxon>
        <taxon>Actinomycetes</taxon>
        <taxon>Micrococcales</taxon>
        <taxon>Microbacteriaceae</taxon>
        <taxon>Rathayibacter</taxon>
    </lineage>
</organism>
<evidence type="ECO:0000313" key="3">
    <source>
        <dbReference type="Proteomes" id="UP000285317"/>
    </source>
</evidence>
<proteinExistence type="predicted"/>